<gene>
    <name evidence="1" type="ORF">HICCMSTLAB_LOCUS7931</name>
</gene>
<accession>A0A8J2HHQ8</accession>
<proteinExistence type="predicted"/>
<sequence>MGITKCYEICQNILESAQLCRNQDNSQQKCKIYIDGLDLWYFSYNKNRFPDKKNATINLMKILSMIKKNNFIIDSVKIYLTGKTPEVKNRANTFHESLFGELLYWCHFLVERFKFIEFESLNFGEGESQCFFARDKNYPSIIVTNDSNILPICYKYQPLSDNDNVFFYILKKEIIYDARIFKTILCKNAFTLLLFLNGSPEFIEPLFTLSMIKLIFEILDSHDPIYVQSLKNINSIMIEINESNIEKCIAYFILILCDLKRKKIGKFTWPQANSKIKTVNYTGLLKWLIMYSNQGTNVENYNYNFKITDSEGVSKLQYFFKICKNAFRDTFKDVEDPENCKDLERIMYDISINEIINMV</sequence>
<name>A0A8J2HHQ8_COTCN</name>
<dbReference type="EMBL" id="CAJNRD030001121">
    <property type="protein sequence ID" value="CAG5095884.1"/>
    <property type="molecule type" value="Genomic_DNA"/>
</dbReference>
<dbReference type="AlphaFoldDB" id="A0A8J2HHQ8"/>
<comment type="caution">
    <text evidence="1">The sequence shown here is derived from an EMBL/GenBank/DDBJ whole genome shotgun (WGS) entry which is preliminary data.</text>
</comment>
<reference evidence="1" key="1">
    <citation type="submission" date="2021-04" db="EMBL/GenBank/DDBJ databases">
        <authorList>
            <person name="Chebbi M.A.C M."/>
        </authorList>
    </citation>
    <scope>NUCLEOTIDE SEQUENCE</scope>
</reference>
<dbReference type="OrthoDB" id="432905at2759"/>
<organism evidence="1 2">
    <name type="scientific">Cotesia congregata</name>
    <name type="common">Parasitoid wasp</name>
    <name type="synonym">Apanteles congregatus</name>
    <dbReference type="NCBI Taxonomy" id="51543"/>
    <lineage>
        <taxon>Eukaryota</taxon>
        <taxon>Metazoa</taxon>
        <taxon>Ecdysozoa</taxon>
        <taxon>Arthropoda</taxon>
        <taxon>Hexapoda</taxon>
        <taxon>Insecta</taxon>
        <taxon>Pterygota</taxon>
        <taxon>Neoptera</taxon>
        <taxon>Endopterygota</taxon>
        <taxon>Hymenoptera</taxon>
        <taxon>Apocrita</taxon>
        <taxon>Ichneumonoidea</taxon>
        <taxon>Braconidae</taxon>
        <taxon>Microgastrinae</taxon>
        <taxon>Cotesia</taxon>
    </lineage>
</organism>
<protein>
    <submittedName>
        <fullName evidence="1">Cc_fen1_3c</fullName>
    </submittedName>
</protein>
<dbReference type="Proteomes" id="UP000786811">
    <property type="component" value="Unassembled WGS sequence"/>
</dbReference>
<keyword evidence="2" id="KW-1185">Reference proteome</keyword>
<evidence type="ECO:0000313" key="2">
    <source>
        <dbReference type="Proteomes" id="UP000786811"/>
    </source>
</evidence>
<evidence type="ECO:0000313" key="1">
    <source>
        <dbReference type="EMBL" id="CAG5095884.1"/>
    </source>
</evidence>